<evidence type="ECO:0000313" key="2">
    <source>
        <dbReference type="EMBL" id="MCX2524765.1"/>
    </source>
</evidence>
<name>A0AA42CY70_9GAMM</name>
<protein>
    <submittedName>
        <fullName evidence="2">Siderophore-iron reductase, Fe-S cluster protein</fullName>
    </submittedName>
</protein>
<organism evidence="2 3">
    <name type="scientific">Larsenimonas rhizosphaerae</name>
    <dbReference type="NCBI Taxonomy" id="2944682"/>
    <lineage>
        <taxon>Bacteria</taxon>
        <taxon>Pseudomonadati</taxon>
        <taxon>Pseudomonadota</taxon>
        <taxon>Gammaproteobacteria</taxon>
        <taxon>Oceanospirillales</taxon>
        <taxon>Halomonadaceae</taxon>
        <taxon>Larsenimonas</taxon>
    </lineage>
</organism>
<evidence type="ECO:0000259" key="1">
    <source>
        <dbReference type="Pfam" id="PF06276"/>
    </source>
</evidence>
<dbReference type="RefSeq" id="WP_265896441.1">
    <property type="nucleotide sequence ID" value="NZ_JAPIVE010000003.1"/>
</dbReference>
<sequence>MTVLYGEVDTAFLTGPLRLMPATQAGPQTCTVDAFLDRDYCAEMLDWLGPVIGSPRRRITASLLAKRWAFLLTGAGLYALSACDRGLDVSRDNCLLDLSHDGQCWVSSLLLHDTALYDWPDQARPSAREQLVHRLFAGVMQPLWQVLTEVSGVPPRMLWENTAVRVYSLYERRMKTLPSARAQARRDADFEFLLSASPAVFGLPYNPLAYFLGERTPLEAGGSVRFRKTCCLYFKATCPPEYCAACPLLKPRRDRHGL</sequence>
<proteinExistence type="predicted"/>
<keyword evidence="3" id="KW-1185">Reference proteome</keyword>
<dbReference type="Proteomes" id="UP001165678">
    <property type="component" value="Unassembled WGS sequence"/>
</dbReference>
<reference evidence="2" key="1">
    <citation type="submission" date="2022-11" db="EMBL/GenBank/DDBJ databases">
        <title>Larsenimonas rhizosphaerae sp. nov., isolated from a tidal mudflat.</title>
        <authorList>
            <person name="Lee S.D."/>
            <person name="Kim I.S."/>
        </authorList>
    </citation>
    <scope>NUCLEOTIDE SEQUENCE</scope>
    <source>
        <strain evidence="2">GH2-1</strain>
    </source>
</reference>
<gene>
    <name evidence="2" type="ORF">OQ287_10995</name>
</gene>
<comment type="caution">
    <text evidence="2">The sequence shown here is derived from an EMBL/GenBank/DDBJ whole genome shotgun (WGS) entry which is preliminary data.</text>
</comment>
<accession>A0AA42CY70</accession>
<dbReference type="EMBL" id="JAPIVE010000003">
    <property type="protein sequence ID" value="MCX2524765.1"/>
    <property type="molecule type" value="Genomic_DNA"/>
</dbReference>
<dbReference type="AlphaFoldDB" id="A0AA42CY70"/>
<dbReference type="Pfam" id="PF06276">
    <property type="entry name" value="FhuF"/>
    <property type="match status" value="1"/>
</dbReference>
<evidence type="ECO:0000313" key="3">
    <source>
        <dbReference type="Proteomes" id="UP001165678"/>
    </source>
</evidence>
<dbReference type="InterPro" id="IPR022770">
    <property type="entry name" value="IucA/IucC-like_C"/>
</dbReference>
<dbReference type="GO" id="GO:0003824">
    <property type="term" value="F:catalytic activity"/>
    <property type="evidence" value="ECO:0007669"/>
    <property type="project" value="UniProtKB-ARBA"/>
</dbReference>
<feature type="domain" description="Aerobactin siderophore biosynthesis IucA/IucC-like C-terminal" evidence="1">
    <location>
        <begin position="63"/>
        <end position="194"/>
    </location>
</feature>